<evidence type="ECO:0000313" key="2">
    <source>
        <dbReference type="EMBL" id="CRL25731.1"/>
    </source>
</evidence>
<feature type="region of interest" description="Disordered" evidence="1">
    <location>
        <begin position="52"/>
        <end position="148"/>
    </location>
</feature>
<keyword evidence="3" id="KW-1185">Reference proteome</keyword>
<protein>
    <submittedName>
        <fullName evidence="2">Str. FM013</fullName>
    </submittedName>
</protein>
<organism evidence="2 3">
    <name type="scientific">Penicillium camemberti (strain FM 013)</name>
    <dbReference type="NCBI Taxonomy" id="1429867"/>
    <lineage>
        <taxon>Eukaryota</taxon>
        <taxon>Fungi</taxon>
        <taxon>Dikarya</taxon>
        <taxon>Ascomycota</taxon>
        <taxon>Pezizomycotina</taxon>
        <taxon>Eurotiomycetes</taxon>
        <taxon>Eurotiomycetidae</taxon>
        <taxon>Eurotiales</taxon>
        <taxon>Aspergillaceae</taxon>
        <taxon>Penicillium</taxon>
    </lineage>
</organism>
<feature type="compositionally biased region" description="Polar residues" evidence="1">
    <location>
        <begin position="77"/>
        <end position="86"/>
    </location>
</feature>
<sequence length="148" mass="16282">MGDTCLPRSSPLEPHRMSEPIQCPIRHLSEDDTTFEGLGQALCRCAESSTMHMERADTAHGNQSSERLSPQSSSRENSLTRGSENEGSNDESYTESVPRSPTPFQVPELSSTGNSMEHHPQNCGMDEPTIDASERALIGEELNYKMSP</sequence>
<gene>
    <name evidence="2" type="ORF">PCAMFM013_S016g000012</name>
</gene>
<evidence type="ECO:0000256" key="1">
    <source>
        <dbReference type="SAM" id="MobiDB-lite"/>
    </source>
</evidence>
<dbReference type="Proteomes" id="UP000053732">
    <property type="component" value="Unassembled WGS sequence"/>
</dbReference>
<dbReference type="STRING" id="1429867.A0A0G4PHK8"/>
<name>A0A0G4PHK8_PENC3</name>
<accession>A0A0G4PHK8</accession>
<evidence type="ECO:0000313" key="3">
    <source>
        <dbReference type="Proteomes" id="UP000053732"/>
    </source>
</evidence>
<proteinExistence type="predicted"/>
<feature type="compositionally biased region" description="Low complexity" evidence="1">
    <location>
        <begin position="63"/>
        <end position="76"/>
    </location>
</feature>
<dbReference type="EMBL" id="HG793149">
    <property type="protein sequence ID" value="CRL25731.1"/>
    <property type="molecule type" value="Genomic_DNA"/>
</dbReference>
<feature type="compositionally biased region" description="Polar residues" evidence="1">
    <location>
        <begin position="94"/>
        <end position="115"/>
    </location>
</feature>
<dbReference type="AlphaFoldDB" id="A0A0G4PHK8"/>
<reference evidence="2 3" key="1">
    <citation type="journal article" date="2014" name="Nat. Commun.">
        <title>Multiple recent horizontal transfers of a large genomic region in cheese making fungi.</title>
        <authorList>
            <person name="Cheeseman K."/>
            <person name="Ropars J."/>
            <person name="Renault P."/>
            <person name="Dupont J."/>
            <person name="Gouzy J."/>
            <person name="Branca A."/>
            <person name="Abraham A.L."/>
            <person name="Ceppi M."/>
            <person name="Conseiller E."/>
            <person name="Debuchy R."/>
            <person name="Malagnac F."/>
            <person name="Goarin A."/>
            <person name="Silar P."/>
            <person name="Lacoste S."/>
            <person name="Sallet E."/>
            <person name="Bensimon A."/>
            <person name="Giraud T."/>
            <person name="Brygoo Y."/>
        </authorList>
    </citation>
    <scope>NUCLEOTIDE SEQUENCE [LARGE SCALE GENOMIC DNA]</scope>
    <source>
        <strain evidence="3">FM 013</strain>
    </source>
</reference>